<proteinExistence type="predicted"/>
<comment type="caution">
    <text evidence="1">The sequence shown here is derived from an EMBL/GenBank/DDBJ whole genome shotgun (WGS) entry which is preliminary data.</text>
</comment>
<accession>A0ABU5RNS2</accession>
<keyword evidence="2" id="KW-1185">Reference proteome</keyword>
<organism evidence="1 2">
    <name type="scientific">Amycolatopsis heterodermiae</name>
    <dbReference type="NCBI Taxonomy" id="3110235"/>
    <lineage>
        <taxon>Bacteria</taxon>
        <taxon>Bacillati</taxon>
        <taxon>Actinomycetota</taxon>
        <taxon>Actinomycetes</taxon>
        <taxon>Pseudonocardiales</taxon>
        <taxon>Pseudonocardiaceae</taxon>
        <taxon>Amycolatopsis</taxon>
    </lineage>
</organism>
<evidence type="ECO:0000313" key="1">
    <source>
        <dbReference type="EMBL" id="MEA5367219.1"/>
    </source>
</evidence>
<dbReference type="EMBL" id="JAYFSI010000020">
    <property type="protein sequence ID" value="MEA5367219.1"/>
    <property type="molecule type" value="Genomic_DNA"/>
</dbReference>
<evidence type="ECO:0000313" key="2">
    <source>
        <dbReference type="Proteomes" id="UP001304298"/>
    </source>
</evidence>
<protein>
    <submittedName>
        <fullName evidence="1">Uncharacterized protein</fullName>
    </submittedName>
</protein>
<dbReference type="RefSeq" id="WP_323337041.1">
    <property type="nucleotide sequence ID" value="NZ_JAYFSI010000020.1"/>
</dbReference>
<sequence>MKRQHWAALGVLVAVGAAATVLLWPDEPAPQPVAYANISRNTRVCLANTTAGDTEEIWRAVQLEADHEPVNAQHLIAPERNPETIAPFLNGVLALHCRLIITTGTDMHDAVTAAAKSHPEQVFASDDSTITLTNVRHVRTGPDVAQLIRTIANGP</sequence>
<gene>
    <name evidence="1" type="ORF">VA596_47365</name>
</gene>
<name>A0ABU5RNS2_9PSEU</name>
<reference evidence="1 2" key="1">
    <citation type="submission" date="2023-12" db="EMBL/GenBank/DDBJ databases">
        <title>Amycolatopsis sp. V23-08.</title>
        <authorList>
            <person name="Somphong A."/>
        </authorList>
    </citation>
    <scope>NUCLEOTIDE SEQUENCE [LARGE SCALE GENOMIC DNA]</scope>
    <source>
        <strain evidence="1 2">V23-08</strain>
    </source>
</reference>
<dbReference type="Proteomes" id="UP001304298">
    <property type="component" value="Unassembled WGS sequence"/>
</dbReference>
<dbReference type="Gene3D" id="3.40.50.2300">
    <property type="match status" value="1"/>
</dbReference>